<reference evidence="2" key="2">
    <citation type="submission" date="2021-04" db="EMBL/GenBank/DDBJ databases">
        <authorList>
            <person name="Gilroy R."/>
        </authorList>
    </citation>
    <scope>NUCLEOTIDE SEQUENCE</scope>
    <source>
        <strain evidence="2">A5-1222</strain>
    </source>
</reference>
<evidence type="ECO:0000256" key="1">
    <source>
        <dbReference type="SAM" id="Phobius"/>
    </source>
</evidence>
<protein>
    <submittedName>
        <fullName evidence="2">Uncharacterized protein</fullName>
    </submittedName>
</protein>
<keyword evidence="1" id="KW-0812">Transmembrane</keyword>
<dbReference type="Proteomes" id="UP000824247">
    <property type="component" value="Unassembled WGS sequence"/>
</dbReference>
<proteinExistence type="predicted"/>
<organism evidence="2 3">
    <name type="scientific">Candidatus Ureaplasma intestinipullorum</name>
    <dbReference type="NCBI Taxonomy" id="2838770"/>
    <lineage>
        <taxon>Bacteria</taxon>
        <taxon>Bacillati</taxon>
        <taxon>Mycoplasmatota</taxon>
        <taxon>Mycoplasmoidales</taxon>
        <taxon>Mycoplasmoidaceae</taxon>
        <taxon>Ureaplasma</taxon>
    </lineage>
</organism>
<sequence>MIQTLVVNFTVYPIYFILYKLNIWTPTLNSIAIMFGIGLLIHLIVVVLIFYIMNKYYYQLLIWKLLILNYFNKNKISKLIFNKNKNLLVQRNN</sequence>
<accession>A0A9E2NW07</accession>
<comment type="caution">
    <text evidence="2">The sequence shown here is derived from an EMBL/GenBank/DDBJ whole genome shotgun (WGS) entry which is preliminary data.</text>
</comment>
<keyword evidence="1" id="KW-1133">Transmembrane helix</keyword>
<gene>
    <name evidence="2" type="ORF">H9897_02345</name>
</gene>
<feature type="transmembrane region" description="Helical" evidence="1">
    <location>
        <begin position="31"/>
        <end position="50"/>
    </location>
</feature>
<evidence type="ECO:0000313" key="2">
    <source>
        <dbReference type="EMBL" id="MBU3830972.1"/>
    </source>
</evidence>
<name>A0A9E2NW07_9BACT</name>
<reference evidence="2" key="1">
    <citation type="journal article" date="2021" name="PeerJ">
        <title>Extensive microbial diversity within the chicken gut microbiome revealed by metagenomics and culture.</title>
        <authorList>
            <person name="Gilroy R."/>
            <person name="Ravi A."/>
            <person name="Getino M."/>
            <person name="Pursley I."/>
            <person name="Horton D.L."/>
            <person name="Alikhan N.F."/>
            <person name="Baker D."/>
            <person name="Gharbi K."/>
            <person name="Hall N."/>
            <person name="Watson M."/>
            <person name="Adriaenssens E.M."/>
            <person name="Foster-Nyarko E."/>
            <person name="Jarju S."/>
            <person name="Secka A."/>
            <person name="Antonio M."/>
            <person name="Oren A."/>
            <person name="Chaudhuri R.R."/>
            <person name="La Ragione R."/>
            <person name="Hildebrand F."/>
            <person name="Pallen M.J."/>
        </authorList>
    </citation>
    <scope>NUCLEOTIDE SEQUENCE</scope>
    <source>
        <strain evidence="2">A5-1222</strain>
    </source>
</reference>
<dbReference type="AlphaFoldDB" id="A0A9E2NW07"/>
<evidence type="ECO:0000313" key="3">
    <source>
        <dbReference type="Proteomes" id="UP000824247"/>
    </source>
</evidence>
<feature type="transmembrane region" description="Helical" evidence="1">
    <location>
        <begin position="6"/>
        <end position="24"/>
    </location>
</feature>
<keyword evidence="1" id="KW-0472">Membrane</keyword>
<dbReference type="EMBL" id="JAHLFM010000035">
    <property type="protein sequence ID" value="MBU3830972.1"/>
    <property type="molecule type" value="Genomic_DNA"/>
</dbReference>